<protein>
    <recommendedName>
        <fullName evidence="5">DNA-binding protein</fullName>
    </recommendedName>
</protein>
<evidence type="ECO:0000259" key="2">
    <source>
        <dbReference type="Pfam" id="PF12172"/>
    </source>
</evidence>
<dbReference type="Pfam" id="PF12172">
    <property type="entry name" value="zf-ChsH2"/>
    <property type="match status" value="1"/>
</dbReference>
<evidence type="ECO:0000259" key="1">
    <source>
        <dbReference type="Pfam" id="PF01796"/>
    </source>
</evidence>
<dbReference type="OrthoDB" id="5514845at2"/>
<evidence type="ECO:0000313" key="3">
    <source>
        <dbReference type="EMBL" id="AJG21971.1"/>
    </source>
</evidence>
<name>A0A0C4YN46_9BURK</name>
<dbReference type="InterPro" id="IPR012340">
    <property type="entry name" value="NA-bd_OB-fold"/>
</dbReference>
<dbReference type="InterPro" id="IPR002878">
    <property type="entry name" value="ChsH2_C"/>
</dbReference>
<dbReference type="InterPro" id="IPR022002">
    <property type="entry name" value="ChsH2_Znr"/>
</dbReference>
<evidence type="ECO:0000313" key="4">
    <source>
        <dbReference type="Proteomes" id="UP000031843"/>
    </source>
</evidence>
<keyword evidence="4" id="KW-1185">Reference proteome</keyword>
<dbReference type="EMBL" id="CP010537">
    <property type="protein sequence ID" value="AJG21971.1"/>
    <property type="molecule type" value="Genomic_DNA"/>
</dbReference>
<dbReference type="PANTHER" id="PTHR34075:SF5">
    <property type="entry name" value="BLR3430 PROTEIN"/>
    <property type="match status" value="1"/>
</dbReference>
<proteinExistence type="predicted"/>
<gene>
    <name evidence="3" type="ORF">RR42_s0375</name>
</gene>
<dbReference type="Proteomes" id="UP000031843">
    <property type="component" value="Chromosome secondary"/>
</dbReference>
<dbReference type="SUPFAM" id="SSF50249">
    <property type="entry name" value="Nucleic acid-binding proteins"/>
    <property type="match status" value="1"/>
</dbReference>
<organism evidence="3 4">
    <name type="scientific">Cupriavidus basilensis</name>
    <dbReference type="NCBI Taxonomy" id="68895"/>
    <lineage>
        <taxon>Bacteria</taxon>
        <taxon>Pseudomonadati</taxon>
        <taxon>Pseudomonadota</taxon>
        <taxon>Betaproteobacteria</taxon>
        <taxon>Burkholderiales</taxon>
        <taxon>Burkholderiaceae</taxon>
        <taxon>Cupriavidus</taxon>
    </lineage>
</organism>
<evidence type="ECO:0008006" key="5">
    <source>
        <dbReference type="Google" id="ProtNLM"/>
    </source>
</evidence>
<feature type="domain" description="ChsH2 C-terminal OB-fold" evidence="1">
    <location>
        <begin position="56"/>
        <end position="111"/>
    </location>
</feature>
<accession>A0A0C4YN46</accession>
<dbReference type="Gene3D" id="6.10.30.10">
    <property type="match status" value="1"/>
</dbReference>
<reference evidence="3 4" key="1">
    <citation type="journal article" date="2015" name="Genome Announc.">
        <title>Complete Genome Sequence of Cupriavidus basilensis 4G11, Isolated from the Oak Ridge Field Research Center Site.</title>
        <authorList>
            <person name="Ray J."/>
            <person name="Waters R.J."/>
            <person name="Skerker J.M."/>
            <person name="Kuehl J.V."/>
            <person name="Price M.N."/>
            <person name="Huang J."/>
            <person name="Chakraborty R."/>
            <person name="Arkin A.P."/>
            <person name="Deutschbauer A."/>
        </authorList>
    </citation>
    <scope>NUCLEOTIDE SEQUENCE [LARGE SCALE GENOMIC DNA]</scope>
    <source>
        <strain evidence="3">4G11</strain>
    </source>
</reference>
<dbReference type="PANTHER" id="PTHR34075">
    <property type="entry name" value="BLR3430 PROTEIN"/>
    <property type="match status" value="1"/>
</dbReference>
<dbReference type="InterPro" id="IPR052513">
    <property type="entry name" value="Thioester_dehydratase-like"/>
</dbReference>
<feature type="domain" description="ChsH2 rubredoxin-like zinc ribbon" evidence="2">
    <location>
        <begin position="21"/>
        <end position="54"/>
    </location>
</feature>
<dbReference type="Pfam" id="PF01796">
    <property type="entry name" value="OB_ChsH2_C"/>
    <property type="match status" value="1"/>
</dbReference>
<sequence length="129" mass="14248">MHNESSTQHAQGADAFYFGQLAQGRFVIPRCADCGRWHFFPRVLCPHCGSDALEWLAPSGRGTVYATTTVRRREGDYNVCLVDLDEGPRMMSRITGVAPDAVRIGMRVQVQVAHEEAGPLLVFTPGETQ</sequence>
<dbReference type="AlphaFoldDB" id="A0A0C4YN46"/>
<dbReference type="STRING" id="68895.RR42_s0375"/>
<dbReference type="RefSeq" id="WP_043357646.1">
    <property type="nucleotide sequence ID" value="NZ_CP010537.1"/>
</dbReference>
<dbReference type="KEGG" id="cbw:RR42_s0375"/>